<feature type="compositionally biased region" description="Polar residues" evidence="1">
    <location>
        <begin position="1"/>
        <end position="17"/>
    </location>
</feature>
<keyword evidence="2" id="KW-0812">Transmembrane</keyword>
<proteinExistence type="predicted"/>
<dbReference type="AlphaFoldDB" id="A0A8J1L823"/>
<gene>
    <name evidence="4" type="primary">LOC121395392</name>
</gene>
<reference evidence="4" key="1">
    <citation type="submission" date="2025-08" db="UniProtKB">
        <authorList>
            <consortium name="RefSeq"/>
        </authorList>
    </citation>
    <scope>IDENTIFICATION</scope>
    <source>
        <strain evidence="4">J_2021</strain>
        <tissue evidence="4">Erythrocytes</tissue>
    </source>
</reference>
<feature type="transmembrane region" description="Helical" evidence="2">
    <location>
        <begin position="137"/>
        <end position="164"/>
    </location>
</feature>
<feature type="region of interest" description="Disordered" evidence="1">
    <location>
        <begin position="1"/>
        <end position="54"/>
    </location>
</feature>
<organism evidence="3 4">
    <name type="scientific">Xenopus laevis</name>
    <name type="common">African clawed frog</name>
    <dbReference type="NCBI Taxonomy" id="8355"/>
    <lineage>
        <taxon>Eukaryota</taxon>
        <taxon>Metazoa</taxon>
        <taxon>Chordata</taxon>
        <taxon>Craniata</taxon>
        <taxon>Vertebrata</taxon>
        <taxon>Euteleostomi</taxon>
        <taxon>Amphibia</taxon>
        <taxon>Batrachia</taxon>
        <taxon>Anura</taxon>
        <taxon>Pipoidea</taxon>
        <taxon>Pipidae</taxon>
        <taxon>Xenopodinae</taxon>
        <taxon>Xenopus</taxon>
        <taxon>Xenopus</taxon>
    </lineage>
</organism>
<sequence length="227" mass="24392">MADYNTTDTSPNATAILTTSSPTTNETFTDTSPNTTSILTTNSPTTNGTFKDTSPTTTALLTATIESTNNTTNITTGGYPESSMITTGGYPESSMITTGGYLETNTTTSNSTTNLITTTPHNANNITTTPHNANNNALAIGLGVGIPCGVLLLVGIAVLIYFLIKRRNNQGLCNTKKEEKEPSENEYETTMPIPRVKPTNNTYYNISLNHYESAPDDPIYERTLNLK</sequence>
<dbReference type="GeneID" id="121395392"/>
<keyword evidence="3" id="KW-1185">Reference proteome</keyword>
<evidence type="ECO:0000313" key="3">
    <source>
        <dbReference type="Proteomes" id="UP000186698"/>
    </source>
</evidence>
<protein>
    <submittedName>
        <fullName evidence="4">Cell wall protein DAN4-like isoform X5</fullName>
    </submittedName>
</protein>
<evidence type="ECO:0000313" key="4">
    <source>
        <dbReference type="RefSeq" id="XP_041424735.1"/>
    </source>
</evidence>
<keyword evidence="2" id="KW-0472">Membrane</keyword>
<feature type="compositionally biased region" description="Low complexity" evidence="1">
    <location>
        <begin position="18"/>
        <end position="47"/>
    </location>
</feature>
<accession>A0A8J1L823</accession>
<name>A0A8J1L823_XENLA</name>
<evidence type="ECO:0000256" key="1">
    <source>
        <dbReference type="SAM" id="MobiDB-lite"/>
    </source>
</evidence>
<dbReference type="Proteomes" id="UP000186698">
    <property type="component" value="Chromosome 7L"/>
</dbReference>
<keyword evidence="2" id="KW-1133">Transmembrane helix</keyword>
<evidence type="ECO:0000256" key="2">
    <source>
        <dbReference type="SAM" id="Phobius"/>
    </source>
</evidence>
<dbReference type="RefSeq" id="XP_041424735.1">
    <property type="nucleotide sequence ID" value="XM_041568801.1"/>
</dbReference>